<gene>
    <name evidence="2" type="ORF">SAMN04488059_10746</name>
    <name evidence="1" type="ORF">WH91_02440</name>
</gene>
<evidence type="ECO:0000313" key="4">
    <source>
        <dbReference type="Proteomes" id="UP000182258"/>
    </source>
</evidence>
<evidence type="ECO:0000313" key="1">
    <source>
        <dbReference type="EMBL" id="KKC34513.1"/>
    </source>
</evidence>
<dbReference type="EMBL" id="LAPV01000019">
    <property type="protein sequence ID" value="KKC34513.1"/>
    <property type="molecule type" value="Genomic_DNA"/>
</dbReference>
<dbReference type="AlphaFoldDB" id="A0A0F5Q0T5"/>
<reference evidence="2 4" key="2">
    <citation type="submission" date="2016-10" db="EMBL/GenBank/DDBJ databases">
        <authorList>
            <person name="de Groot N.N."/>
        </authorList>
    </citation>
    <scope>NUCLEOTIDE SEQUENCE [LARGE SCALE GENOMIC DNA]</scope>
    <source>
        <strain evidence="2 4">CGMCC 1.10210</strain>
    </source>
</reference>
<dbReference type="STRING" id="728005.SAMN04488059_10746"/>
<dbReference type="GO" id="GO:0044781">
    <property type="term" value="P:bacterial-type flagellum organization"/>
    <property type="evidence" value="ECO:0007669"/>
    <property type="project" value="InterPro"/>
</dbReference>
<dbReference type="NCBIfam" id="NF009435">
    <property type="entry name" value="PRK12794.1"/>
    <property type="match status" value="1"/>
</dbReference>
<dbReference type="InterPro" id="IPR010845">
    <property type="entry name" value="FlaF"/>
</dbReference>
<dbReference type="Proteomes" id="UP000182258">
    <property type="component" value="Unassembled WGS sequence"/>
</dbReference>
<dbReference type="RefSeq" id="WP_046169434.1">
    <property type="nucleotide sequence ID" value="NZ_FOMB01000007.1"/>
</dbReference>
<evidence type="ECO:0000313" key="2">
    <source>
        <dbReference type="EMBL" id="SFC57616.1"/>
    </source>
</evidence>
<protein>
    <submittedName>
        <fullName evidence="2">Flagellar protein FlaF</fullName>
    </submittedName>
</protein>
<evidence type="ECO:0000313" key="3">
    <source>
        <dbReference type="Proteomes" id="UP000033519"/>
    </source>
</evidence>
<reference evidence="1 3" key="1">
    <citation type="submission" date="2015-03" db="EMBL/GenBank/DDBJ databases">
        <authorList>
            <person name="Lepp D."/>
            <person name="Hassan Y.I."/>
            <person name="Li X.-Z."/>
            <person name="Zhou T."/>
        </authorList>
    </citation>
    <scope>NUCLEOTIDE SEQUENCE [LARGE SCALE GENOMIC DNA]</scope>
    <source>
        <strain evidence="1 3">Cr7-05</strain>
    </source>
</reference>
<dbReference type="EMBL" id="FOMB01000007">
    <property type="protein sequence ID" value="SFC57616.1"/>
    <property type="molecule type" value="Genomic_DNA"/>
</dbReference>
<proteinExistence type="predicted"/>
<name>A0A0F5Q0T5_9HYPH</name>
<accession>A0A0F5Q0T5</accession>
<keyword evidence="2" id="KW-0966">Cell projection</keyword>
<sequence length="122" mass="13789">MQHHGAAAYQQTAKTIESPREREAALLMKSAASMQTIRENWPADFDSLKVVLTFNRKLWTVFVTSVTREENPMPDALKQNIANLGIYILNETREILLDPIAPARLDSLININRQLAMGLRAN</sequence>
<keyword evidence="3" id="KW-1185">Reference proteome</keyword>
<keyword evidence="2" id="KW-0282">Flagellum</keyword>
<dbReference type="Proteomes" id="UP000033519">
    <property type="component" value="Unassembled WGS sequence"/>
</dbReference>
<organism evidence="2 4">
    <name type="scientific">Devosia psychrophila</name>
    <dbReference type="NCBI Taxonomy" id="728005"/>
    <lineage>
        <taxon>Bacteria</taxon>
        <taxon>Pseudomonadati</taxon>
        <taxon>Pseudomonadota</taxon>
        <taxon>Alphaproteobacteria</taxon>
        <taxon>Hyphomicrobiales</taxon>
        <taxon>Devosiaceae</taxon>
        <taxon>Devosia</taxon>
    </lineage>
</organism>
<keyword evidence="2" id="KW-0969">Cilium</keyword>
<dbReference type="Pfam" id="PF07309">
    <property type="entry name" value="FlaF"/>
    <property type="match status" value="1"/>
</dbReference>
<dbReference type="OrthoDB" id="8563081at2"/>